<dbReference type="InterPro" id="IPR038765">
    <property type="entry name" value="Papain-like_cys_pep_sf"/>
</dbReference>
<dbReference type="Pfam" id="PF01841">
    <property type="entry name" value="Transglut_core"/>
    <property type="match status" value="1"/>
</dbReference>
<dbReference type="STRING" id="415015.SAMN05660462_00294"/>
<evidence type="ECO:0000259" key="2">
    <source>
        <dbReference type="SMART" id="SM00460"/>
    </source>
</evidence>
<feature type="domain" description="Transglutaminase-like" evidence="2">
    <location>
        <begin position="486"/>
        <end position="556"/>
    </location>
</feature>
<evidence type="ECO:0000256" key="1">
    <source>
        <dbReference type="SAM" id="Phobius"/>
    </source>
</evidence>
<dbReference type="InterPro" id="IPR052901">
    <property type="entry name" value="Bact_TGase-like"/>
</dbReference>
<feature type="transmembrane region" description="Helical" evidence="1">
    <location>
        <begin position="160"/>
        <end position="177"/>
    </location>
</feature>
<dbReference type="PANTHER" id="PTHR42736:SF1">
    <property type="entry name" value="PROTEIN-GLUTAMINE GAMMA-GLUTAMYLTRANSFERASE"/>
    <property type="match status" value="1"/>
</dbReference>
<dbReference type="GO" id="GO:0008233">
    <property type="term" value="F:peptidase activity"/>
    <property type="evidence" value="ECO:0007669"/>
    <property type="project" value="UniProtKB-KW"/>
</dbReference>
<name>A0A1H3KS16_9FIRM</name>
<gene>
    <name evidence="3" type="ORF">SAMN05660462_00294</name>
</gene>
<keyword evidence="1" id="KW-1133">Transmembrane helix</keyword>
<evidence type="ECO:0000313" key="4">
    <source>
        <dbReference type="Proteomes" id="UP000198625"/>
    </source>
</evidence>
<dbReference type="GO" id="GO:0006508">
    <property type="term" value="P:proteolysis"/>
    <property type="evidence" value="ECO:0007669"/>
    <property type="project" value="UniProtKB-KW"/>
</dbReference>
<evidence type="ECO:0000313" key="3">
    <source>
        <dbReference type="EMBL" id="SDY54921.1"/>
    </source>
</evidence>
<accession>A0A1H3KS16</accession>
<keyword evidence="3" id="KW-0645">Protease</keyword>
<keyword evidence="3" id="KW-0378">Hydrolase</keyword>
<dbReference type="Proteomes" id="UP000198625">
    <property type="component" value="Unassembled WGS sequence"/>
</dbReference>
<feature type="transmembrane region" description="Helical" evidence="1">
    <location>
        <begin position="38"/>
        <end position="56"/>
    </location>
</feature>
<organism evidence="3 4">
    <name type="scientific">Proteiniborus ethanoligenes</name>
    <dbReference type="NCBI Taxonomy" id="415015"/>
    <lineage>
        <taxon>Bacteria</taxon>
        <taxon>Bacillati</taxon>
        <taxon>Bacillota</taxon>
        <taxon>Clostridia</taxon>
        <taxon>Eubacteriales</taxon>
        <taxon>Proteiniborus</taxon>
    </lineage>
</organism>
<dbReference type="InterPro" id="IPR002931">
    <property type="entry name" value="Transglutaminase-like"/>
</dbReference>
<feature type="transmembrane region" description="Helical" evidence="1">
    <location>
        <begin position="61"/>
        <end position="80"/>
    </location>
</feature>
<feature type="transmembrane region" description="Helical" evidence="1">
    <location>
        <begin position="198"/>
        <end position="220"/>
    </location>
</feature>
<proteinExistence type="predicted"/>
<feature type="transmembrane region" description="Helical" evidence="1">
    <location>
        <begin position="12"/>
        <end position="32"/>
    </location>
</feature>
<feature type="transmembrane region" description="Helical" evidence="1">
    <location>
        <begin position="138"/>
        <end position="154"/>
    </location>
</feature>
<dbReference type="EMBL" id="FNQE01000002">
    <property type="protein sequence ID" value="SDY54921.1"/>
    <property type="molecule type" value="Genomic_DNA"/>
</dbReference>
<dbReference type="AlphaFoldDB" id="A0A1H3KS16"/>
<keyword evidence="1" id="KW-0812">Transmembrane</keyword>
<protein>
    <submittedName>
        <fullName evidence="3">Transglutaminase-like enzyme, putative cysteine protease</fullName>
    </submittedName>
</protein>
<feature type="transmembrane region" description="Helical" evidence="1">
    <location>
        <begin position="114"/>
        <end position="133"/>
    </location>
</feature>
<feature type="transmembrane region" description="Helical" evidence="1">
    <location>
        <begin position="626"/>
        <end position="647"/>
    </location>
</feature>
<dbReference type="RefSeq" id="WP_091726207.1">
    <property type="nucleotide sequence ID" value="NZ_FNQE01000002.1"/>
</dbReference>
<dbReference type="PANTHER" id="PTHR42736">
    <property type="entry name" value="PROTEIN-GLUTAMINE GAMMA-GLUTAMYLTRANSFERASE"/>
    <property type="match status" value="1"/>
</dbReference>
<keyword evidence="1" id="KW-0472">Membrane</keyword>
<reference evidence="3 4" key="1">
    <citation type="submission" date="2016-10" db="EMBL/GenBank/DDBJ databases">
        <authorList>
            <person name="de Groot N.N."/>
        </authorList>
    </citation>
    <scope>NUCLEOTIDE SEQUENCE [LARGE SCALE GENOMIC DNA]</scope>
    <source>
        <strain evidence="3 4">DSM 21650</strain>
    </source>
</reference>
<dbReference type="SUPFAM" id="SSF54001">
    <property type="entry name" value="Cysteine proteinases"/>
    <property type="match status" value="1"/>
</dbReference>
<keyword evidence="4" id="KW-1185">Reference proteome</keyword>
<dbReference type="OrthoDB" id="9804872at2"/>
<dbReference type="SMART" id="SM00460">
    <property type="entry name" value="TGc"/>
    <property type="match status" value="1"/>
</dbReference>
<sequence>MDNILNRSQKTILHLIYASFVFSLAYILGLGMSLKADVMLQILMVSLGSALVKFFLLNPLVLYILLVAGFMAIILVHRFISPILFPLMERIYYLFQNIIQNLQGKENITSDNLLLFWGLLIVLISFFTAFILFKNKSIYLLLPAYIGPFLYYWYSFFDEALWMLSIFLLAFFILMGLDKYSREKTQTSNLKGYNFEKLYTPWIQTVTIYSILILSLALVLPKSNNNIQWPMLQQKVYKTFPVVEKLRSNEGYGRRAGKASLFDFSITGYQEESSRLGGPVKLNPKKIMTVRTNSNSNYLRGNAKQVYTGSSWRTINEPSKNYPFKRDFSGLSKEERNLYYDQTYVTITNHAFASTTLFSPYKAAEVIFDDGNALSINRDDSLTFSKGIYDGESYTIRVQKPLPYGTLTSLGIDKKKSDIDDLELYLQIPEDKITERTKALTKEIVKGKNNDFEKAMAIENHLRSNYKYNLNVNQVPENKEFIDYFLFEEGEGYCTYYATAMAIMLRLEGIPSRYIEGYLAQDLIEPGIYEVSHSNAHAWVEAFIEPVGWMTFEPTSIYPIELRLESLRQDVPNDSNNLNEAAEYVNHPENSINDQLIHSDEDILGNRVPKDKINHEDTPSNLPKNIVAIIIGALLLIIPIRFIIGFFQHRYKEARAKKLDSNKRIIYLYKQILRLMEFLGHPQQHGETHYEYAERVAYKFYSYGEIKLKEVTEIFVKSKYGNFSIQDEERLILEKYREDLEKRLQNYWGLRTFYYRKYVKAGYIKD</sequence>
<dbReference type="Gene3D" id="3.10.620.30">
    <property type="match status" value="1"/>
</dbReference>